<evidence type="ECO:0000256" key="6">
    <source>
        <dbReference type="ARBA" id="ARBA00022962"/>
    </source>
</evidence>
<dbReference type="PANTHER" id="PTHR10937">
    <property type="entry name" value="GLUCOSAMINE--FRUCTOSE-6-PHOSPHATE AMINOTRANSFERASE, ISOMERIZING"/>
    <property type="match status" value="1"/>
</dbReference>
<dbReference type="Pfam" id="PF01380">
    <property type="entry name" value="SIS"/>
    <property type="match status" value="1"/>
</dbReference>
<dbReference type="EMBL" id="BARS01044727">
    <property type="protein sequence ID" value="GAG39269.1"/>
    <property type="molecule type" value="Genomic_DNA"/>
</dbReference>
<keyword evidence="6" id="KW-0315">Glutamine amidotransferase</keyword>
<keyword evidence="3" id="KW-0032">Aminotransferase</keyword>
<dbReference type="GO" id="GO:0006002">
    <property type="term" value="P:fructose 6-phosphate metabolic process"/>
    <property type="evidence" value="ECO:0007669"/>
    <property type="project" value="TreeGrafter"/>
</dbReference>
<comment type="caution">
    <text evidence="9">The sequence shown here is derived from an EMBL/GenBank/DDBJ whole genome shotgun (WGS) entry which is preliminary data.</text>
</comment>
<accession>X0X7Q3</accession>
<gene>
    <name evidence="9" type="ORF">S01H1_67521</name>
</gene>
<dbReference type="GO" id="GO:0006487">
    <property type="term" value="P:protein N-linked glycosylation"/>
    <property type="evidence" value="ECO:0007669"/>
    <property type="project" value="TreeGrafter"/>
</dbReference>
<dbReference type="InterPro" id="IPR035466">
    <property type="entry name" value="GlmS/AgaS_SIS"/>
</dbReference>
<keyword evidence="4" id="KW-0808">Transferase</keyword>
<evidence type="ECO:0000256" key="2">
    <source>
        <dbReference type="ARBA" id="ARBA00012916"/>
    </source>
</evidence>
<evidence type="ECO:0000256" key="3">
    <source>
        <dbReference type="ARBA" id="ARBA00022576"/>
    </source>
</evidence>
<evidence type="ECO:0000256" key="1">
    <source>
        <dbReference type="ARBA" id="ARBA00001031"/>
    </source>
</evidence>
<dbReference type="Gene3D" id="3.40.50.10490">
    <property type="entry name" value="Glucose-6-phosphate isomerase like protein, domain 1"/>
    <property type="match status" value="1"/>
</dbReference>
<dbReference type="PROSITE" id="PS51278">
    <property type="entry name" value="GATASE_TYPE_2"/>
    <property type="match status" value="1"/>
</dbReference>
<dbReference type="SUPFAM" id="SSF53697">
    <property type="entry name" value="SIS domain"/>
    <property type="match status" value="1"/>
</dbReference>
<evidence type="ECO:0000259" key="8">
    <source>
        <dbReference type="PROSITE" id="PS51464"/>
    </source>
</evidence>
<reference evidence="9" key="1">
    <citation type="journal article" date="2014" name="Front. Microbiol.">
        <title>High frequency of phylogenetically diverse reductive dehalogenase-homologous genes in deep subseafloor sedimentary metagenomes.</title>
        <authorList>
            <person name="Kawai M."/>
            <person name="Futagami T."/>
            <person name="Toyoda A."/>
            <person name="Takaki Y."/>
            <person name="Nishi S."/>
            <person name="Hori S."/>
            <person name="Arai W."/>
            <person name="Tsubouchi T."/>
            <person name="Morono Y."/>
            <person name="Uchiyama I."/>
            <person name="Ito T."/>
            <person name="Fujiyama A."/>
            <person name="Inagaki F."/>
            <person name="Takami H."/>
        </authorList>
    </citation>
    <scope>NUCLEOTIDE SEQUENCE</scope>
    <source>
        <strain evidence="9">Expedition CK06-06</strain>
    </source>
</reference>
<organism evidence="9">
    <name type="scientific">marine sediment metagenome</name>
    <dbReference type="NCBI Taxonomy" id="412755"/>
    <lineage>
        <taxon>unclassified sequences</taxon>
        <taxon>metagenomes</taxon>
        <taxon>ecological metagenomes</taxon>
    </lineage>
</organism>
<evidence type="ECO:0000256" key="5">
    <source>
        <dbReference type="ARBA" id="ARBA00022737"/>
    </source>
</evidence>
<keyword evidence="5" id="KW-0677">Repeat</keyword>
<sequence length="248" mass="27137">DYIEEGHSLEGALFQTVDHLKGSYAIAVVSSQEPEKIVATAKDSPLVVGLDGNKCFVASDALSFLDQTNEVVFLEEGEVASLTKGGVAFFNRRGEEIAKEPQRVDSQWEEVTKEGYDYFMLKEILEEPEAIRRALMQDSGLIVELAREISRARQVVITACGSSRHAALLGRYLFSRLGGKLCQVLTASEFHYFTDSIAKDTLVVAVSQSGETADVMEGVRRAKAKGARVFSIVNVVGSLLTRISDKVI</sequence>
<dbReference type="InterPro" id="IPR046348">
    <property type="entry name" value="SIS_dom_sf"/>
</dbReference>
<dbReference type="SUPFAM" id="SSF56235">
    <property type="entry name" value="N-terminal nucleophile aminohydrolases (Ntn hydrolases)"/>
    <property type="match status" value="1"/>
</dbReference>
<evidence type="ECO:0000313" key="9">
    <source>
        <dbReference type="EMBL" id="GAG39269.1"/>
    </source>
</evidence>
<name>X0X7Q3_9ZZZZ</name>
<dbReference type="InterPro" id="IPR001347">
    <property type="entry name" value="SIS_dom"/>
</dbReference>
<dbReference type="InterPro" id="IPR017932">
    <property type="entry name" value="GATase_2_dom"/>
</dbReference>
<dbReference type="Gene3D" id="3.60.20.10">
    <property type="entry name" value="Glutamine Phosphoribosylpyrophosphate, subunit 1, domain 1"/>
    <property type="match status" value="1"/>
</dbReference>
<dbReference type="GO" id="GO:0004360">
    <property type="term" value="F:glutamine-fructose-6-phosphate transaminase (isomerizing) activity"/>
    <property type="evidence" value="ECO:0007669"/>
    <property type="project" value="UniProtKB-EC"/>
</dbReference>
<dbReference type="GO" id="GO:0097367">
    <property type="term" value="F:carbohydrate derivative binding"/>
    <property type="evidence" value="ECO:0007669"/>
    <property type="project" value="InterPro"/>
</dbReference>
<protein>
    <recommendedName>
        <fullName evidence="2">glutamine--fructose-6-phosphate transaminase (isomerizing)</fullName>
        <ecNumber evidence="2">2.6.1.16</ecNumber>
    </recommendedName>
</protein>
<feature type="non-terminal residue" evidence="9">
    <location>
        <position position="248"/>
    </location>
</feature>
<feature type="domain" description="Glutamine amidotransferase type-2" evidence="7">
    <location>
        <begin position="1"/>
        <end position="85"/>
    </location>
</feature>
<dbReference type="InterPro" id="IPR029055">
    <property type="entry name" value="Ntn_hydrolases_N"/>
</dbReference>
<dbReference type="AlphaFoldDB" id="X0X7Q3"/>
<dbReference type="CDD" id="cd05008">
    <property type="entry name" value="SIS_GlmS_GlmD_1"/>
    <property type="match status" value="1"/>
</dbReference>
<evidence type="ECO:0000259" key="7">
    <source>
        <dbReference type="PROSITE" id="PS51278"/>
    </source>
</evidence>
<feature type="non-terminal residue" evidence="9">
    <location>
        <position position="1"/>
    </location>
</feature>
<feature type="domain" description="SIS" evidence="8">
    <location>
        <begin position="145"/>
        <end position="248"/>
    </location>
</feature>
<evidence type="ECO:0000256" key="4">
    <source>
        <dbReference type="ARBA" id="ARBA00022679"/>
    </source>
</evidence>
<dbReference type="PANTHER" id="PTHR10937:SF0">
    <property type="entry name" value="GLUTAMINE--FRUCTOSE-6-PHOSPHATE TRANSAMINASE (ISOMERIZING)"/>
    <property type="match status" value="1"/>
</dbReference>
<dbReference type="PROSITE" id="PS51464">
    <property type="entry name" value="SIS"/>
    <property type="match status" value="1"/>
</dbReference>
<dbReference type="EC" id="2.6.1.16" evidence="2"/>
<dbReference type="GO" id="GO:0006047">
    <property type="term" value="P:UDP-N-acetylglucosamine metabolic process"/>
    <property type="evidence" value="ECO:0007669"/>
    <property type="project" value="TreeGrafter"/>
</dbReference>
<proteinExistence type="predicted"/>
<comment type="catalytic activity">
    <reaction evidence="1">
        <text>D-fructose 6-phosphate + L-glutamine = D-glucosamine 6-phosphate + L-glutamate</text>
        <dbReference type="Rhea" id="RHEA:13237"/>
        <dbReference type="ChEBI" id="CHEBI:29985"/>
        <dbReference type="ChEBI" id="CHEBI:58359"/>
        <dbReference type="ChEBI" id="CHEBI:58725"/>
        <dbReference type="ChEBI" id="CHEBI:61527"/>
        <dbReference type="EC" id="2.6.1.16"/>
    </reaction>
</comment>